<dbReference type="AlphaFoldDB" id="A0A1X9NA26"/>
<organism evidence="2 3">
    <name type="scientific">Oceanicoccus sagamiensis</name>
    <dbReference type="NCBI Taxonomy" id="716816"/>
    <lineage>
        <taxon>Bacteria</taxon>
        <taxon>Pseudomonadati</taxon>
        <taxon>Pseudomonadota</taxon>
        <taxon>Gammaproteobacteria</taxon>
        <taxon>Cellvibrionales</taxon>
        <taxon>Spongiibacteraceae</taxon>
        <taxon>Oceanicoccus</taxon>
    </lineage>
</organism>
<evidence type="ECO:0000256" key="1">
    <source>
        <dbReference type="SAM" id="Phobius"/>
    </source>
</evidence>
<name>A0A1X9NA26_9GAMM</name>
<evidence type="ECO:0000313" key="2">
    <source>
        <dbReference type="EMBL" id="ARN74910.1"/>
    </source>
</evidence>
<keyword evidence="1" id="KW-1133">Transmembrane helix</keyword>
<dbReference type="EMBL" id="CP019343">
    <property type="protein sequence ID" value="ARN74910.1"/>
    <property type="molecule type" value="Genomic_DNA"/>
</dbReference>
<feature type="transmembrane region" description="Helical" evidence="1">
    <location>
        <begin position="6"/>
        <end position="27"/>
    </location>
</feature>
<accession>A0A1X9NA26</accession>
<sequence length="71" mass="7704">MPANYAVIIKPVAIILVAVLIATGLYLNRPAPEQVEIKHRPLLVNAAKAVKEDIRVSVRAQGMITPEPKPP</sequence>
<dbReference type="Proteomes" id="UP000193450">
    <property type="component" value="Chromosome"/>
</dbReference>
<proteinExistence type="predicted"/>
<dbReference type="KEGG" id="osg:BST96_12760"/>
<protein>
    <submittedName>
        <fullName evidence="2">Uncharacterized protein</fullName>
    </submittedName>
</protein>
<keyword evidence="1" id="KW-0472">Membrane</keyword>
<reference evidence="2 3" key="1">
    <citation type="submission" date="2016-11" db="EMBL/GenBank/DDBJ databases">
        <title>Trade-off between light-utilization and light-protection in marine flavobacteria.</title>
        <authorList>
            <person name="Kumagai Y."/>
        </authorList>
    </citation>
    <scope>NUCLEOTIDE SEQUENCE [LARGE SCALE GENOMIC DNA]</scope>
    <source>
        <strain evidence="2 3">NBRC 107125</strain>
    </source>
</reference>
<gene>
    <name evidence="2" type="ORF">BST96_12760</name>
</gene>
<dbReference type="RefSeq" id="WP_085759075.1">
    <property type="nucleotide sequence ID" value="NZ_CP019343.1"/>
</dbReference>
<keyword evidence="1" id="KW-0812">Transmembrane</keyword>
<evidence type="ECO:0000313" key="3">
    <source>
        <dbReference type="Proteomes" id="UP000193450"/>
    </source>
</evidence>
<keyword evidence="3" id="KW-1185">Reference proteome</keyword>